<keyword evidence="2" id="KW-0812">Transmembrane</keyword>
<comment type="caution">
    <text evidence="3">The sequence shown here is derived from an EMBL/GenBank/DDBJ whole genome shotgun (WGS) entry which is preliminary data.</text>
</comment>
<evidence type="ECO:0000313" key="4">
    <source>
        <dbReference type="Proteomes" id="UP001152885"/>
    </source>
</evidence>
<feature type="transmembrane region" description="Helical" evidence="2">
    <location>
        <begin position="43"/>
        <end position="61"/>
    </location>
</feature>
<name>A0A9W4XA40_9ASCO</name>
<evidence type="ECO:0000256" key="1">
    <source>
        <dbReference type="SAM" id="MobiDB-lite"/>
    </source>
</evidence>
<proteinExistence type="predicted"/>
<reference evidence="3" key="1">
    <citation type="submission" date="2022-12" db="EMBL/GenBank/DDBJ databases">
        <authorList>
            <person name="Brejova B."/>
        </authorList>
    </citation>
    <scope>NUCLEOTIDE SEQUENCE</scope>
</reference>
<feature type="transmembrane region" description="Helical" evidence="2">
    <location>
        <begin position="73"/>
        <end position="94"/>
    </location>
</feature>
<feature type="region of interest" description="Disordered" evidence="1">
    <location>
        <begin position="304"/>
        <end position="323"/>
    </location>
</feature>
<feature type="transmembrane region" description="Helical" evidence="2">
    <location>
        <begin position="174"/>
        <end position="193"/>
    </location>
</feature>
<accession>A0A9W4XA40</accession>
<keyword evidence="2" id="KW-0472">Membrane</keyword>
<dbReference type="Proteomes" id="UP001152885">
    <property type="component" value="Unassembled WGS sequence"/>
</dbReference>
<evidence type="ECO:0000256" key="2">
    <source>
        <dbReference type="SAM" id="Phobius"/>
    </source>
</evidence>
<evidence type="ECO:0000313" key="3">
    <source>
        <dbReference type="EMBL" id="CAI5757884.1"/>
    </source>
</evidence>
<organism evidence="3 4">
    <name type="scientific">Candida verbasci</name>
    <dbReference type="NCBI Taxonomy" id="1227364"/>
    <lineage>
        <taxon>Eukaryota</taxon>
        <taxon>Fungi</taxon>
        <taxon>Dikarya</taxon>
        <taxon>Ascomycota</taxon>
        <taxon>Saccharomycotina</taxon>
        <taxon>Pichiomycetes</taxon>
        <taxon>Debaryomycetaceae</taxon>
        <taxon>Candida/Lodderomyces clade</taxon>
        <taxon>Candida</taxon>
    </lineage>
</organism>
<dbReference type="OrthoDB" id="4026658at2759"/>
<feature type="region of interest" description="Disordered" evidence="1">
    <location>
        <begin position="259"/>
        <end position="289"/>
    </location>
</feature>
<protein>
    <submittedName>
        <fullName evidence="3">Uncharacterized protein</fullName>
    </submittedName>
</protein>
<feature type="transmembrane region" description="Helical" evidence="2">
    <location>
        <begin position="461"/>
        <end position="485"/>
    </location>
</feature>
<keyword evidence="4" id="KW-1185">Reference proteome</keyword>
<gene>
    <name evidence="3" type="ORF">CANVERA_P2396</name>
</gene>
<feature type="transmembrane region" description="Helical" evidence="2">
    <location>
        <begin position="131"/>
        <end position="154"/>
    </location>
</feature>
<sequence>MTEKIVGKPSSASSSNSIDIITNNLNKQSVLDSFQFQDTVFKSFTYIIILLPTLTSIIYPNSNVSYFSNNEQIGNFIIDLLTVLLISCVVRFTMEWPYNWLKKLNQTKMSLLKQETGNTQKKLLLIRKINTFEIIALISCLVTSIFSSILLIWTRNYTIIDGKRKRMVFNNVNIALLQFWSIFRIIITFTNMLQFTSLNENEVDEMLIDQNINRSWYSDLKYYFLPNTTSTLLINQLRCDHKSEVDKLKSDMKLLKKQIDKEKSTTKSKSSNDTSSFTPFPLNKSPMGSPTQLLSHFEFSDTTITNKKKSSSPKPIEQKLPFNMNLNSPLNTIMEEDDDLIVETPTSSSFNKFDSTRSIEKSLIKELNVIFKSLSKELTISDLIKNPNLVKLKVLESLNVLLTQFSQLQILKILVYEIWDNILLLDVFRHPFRSMINLIIRIPYLIVRAYFKYVLYLPVVIFFRLFFIKPINLMGFIVYNVYTILIKKETRKEMKIDNKKQTLNREKEEFRMKKFHLSPVIPKEPKITTTNNNISKFNTNPNYINRNNFKFDDYSNLDRNYSNRFNNRKNNGFKTGFYDDLYT</sequence>
<keyword evidence="2" id="KW-1133">Transmembrane helix</keyword>
<dbReference type="AlphaFoldDB" id="A0A9W4XA40"/>
<dbReference type="EMBL" id="CANTUO010000002">
    <property type="protein sequence ID" value="CAI5757884.1"/>
    <property type="molecule type" value="Genomic_DNA"/>
</dbReference>
<feature type="compositionally biased region" description="Low complexity" evidence="1">
    <location>
        <begin position="267"/>
        <end position="278"/>
    </location>
</feature>